<gene>
    <name evidence="4" type="ORF">QQ020_29085</name>
</gene>
<evidence type="ECO:0000259" key="3">
    <source>
        <dbReference type="Pfam" id="PF16344"/>
    </source>
</evidence>
<dbReference type="Proteomes" id="UP001172083">
    <property type="component" value="Unassembled WGS sequence"/>
</dbReference>
<keyword evidence="5" id="KW-1185">Reference proteome</keyword>
<name>A0ABT8LEH5_9BACT</name>
<reference evidence="4" key="1">
    <citation type="submission" date="2023-06" db="EMBL/GenBank/DDBJ databases">
        <title>Genomic of Agaribacillus aureum.</title>
        <authorList>
            <person name="Wang G."/>
        </authorList>
    </citation>
    <scope>NUCLEOTIDE SEQUENCE</scope>
    <source>
        <strain evidence="4">BMA12</strain>
    </source>
</reference>
<dbReference type="Pfam" id="PF04773">
    <property type="entry name" value="FecR"/>
    <property type="match status" value="1"/>
</dbReference>
<dbReference type="Gene3D" id="3.55.50.30">
    <property type="match status" value="1"/>
</dbReference>
<dbReference type="Pfam" id="PF16344">
    <property type="entry name" value="FecR_C"/>
    <property type="match status" value="1"/>
</dbReference>
<dbReference type="InterPro" id="IPR012373">
    <property type="entry name" value="Ferrdict_sens_TM"/>
</dbReference>
<protein>
    <submittedName>
        <fullName evidence="4">FecR domain-containing protein</fullName>
    </submittedName>
</protein>
<dbReference type="PANTHER" id="PTHR30273:SF2">
    <property type="entry name" value="PROTEIN FECR"/>
    <property type="match status" value="1"/>
</dbReference>
<dbReference type="PIRSF" id="PIRSF018266">
    <property type="entry name" value="FecR"/>
    <property type="match status" value="1"/>
</dbReference>
<keyword evidence="1" id="KW-0812">Transmembrane</keyword>
<organism evidence="4 5">
    <name type="scientific">Agaribacillus aureus</name>
    <dbReference type="NCBI Taxonomy" id="3051825"/>
    <lineage>
        <taxon>Bacteria</taxon>
        <taxon>Pseudomonadati</taxon>
        <taxon>Bacteroidota</taxon>
        <taxon>Cytophagia</taxon>
        <taxon>Cytophagales</taxon>
        <taxon>Splendidivirgaceae</taxon>
        <taxon>Agaribacillus</taxon>
    </lineage>
</organism>
<keyword evidence="1" id="KW-0472">Membrane</keyword>
<dbReference type="InterPro" id="IPR032508">
    <property type="entry name" value="FecR_C"/>
</dbReference>
<accession>A0ABT8LEH5</accession>
<feature type="domain" description="FecR protein" evidence="2">
    <location>
        <begin position="113"/>
        <end position="204"/>
    </location>
</feature>
<feature type="transmembrane region" description="Helical" evidence="1">
    <location>
        <begin position="83"/>
        <end position="102"/>
    </location>
</feature>
<evidence type="ECO:0000313" key="4">
    <source>
        <dbReference type="EMBL" id="MDN5216157.1"/>
    </source>
</evidence>
<dbReference type="EMBL" id="JAUJEB010000008">
    <property type="protein sequence ID" value="MDN5216157.1"/>
    <property type="molecule type" value="Genomic_DNA"/>
</dbReference>
<keyword evidence="1" id="KW-1133">Transmembrane helix</keyword>
<dbReference type="RefSeq" id="WP_346761495.1">
    <property type="nucleotide sequence ID" value="NZ_JAUJEB010000008.1"/>
</dbReference>
<evidence type="ECO:0000313" key="5">
    <source>
        <dbReference type="Proteomes" id="UP001172083"/>
    </source>
</evidence>
<evidence type="ECO:0000259" key="2">
    <source>
        <dbReference type="Pfam" id="PF04773"/>
    </source>
</evidence>
<sequence length="327" mass="37324">MDSKNHLIGKFLKDEISQPEREELDTWLSENEGNRVEFDLLKKIWDRTGRLRKDQTVEVNEAWSRFVEMRDQKRSRVILMPGWAWRVAAMLVIGISLSYLAWEQWRRPDMIHIVTRAHKQSEISLPDGTRVWLNRNSKLTYPEAFTGSDREVQLEGEAFFEVIRNEAQPFVITASDVAVRVLGTSFNVKSEIGLAEVVVATGQVALYELENEKQQVILNPSDKGIFIEKSGKLIKKQNTDPNFLAWKTGKLVFENMALGDVVNTISTVYDKQIELGNTDLSTCRINTAFDSQPLEEILEEISLLLDVTYNAYPNKIVINGKGCGDED</sequence>
<dbReference type="Gene3D" id="2.60.120.1440">
    <property type="match status" value="1"/>
</dbReference>
<comment type="caution">
    <text evidence="4">The sequence shown here is derived from an EMBL/GenBank/DDBJ whole genome shotgun (WGS) entry which is preliminary data.</text>
</comment>
<evidence type="ECO:0000256" key="1">
    <source>
        <dbReference type="SAM" id="Phobius"/>
    </source>
</evidence>
<dbReference type="PANTHER" id="PTHR30273">
    <property type="entry name" value="PERIPLASMIC SIGNAL SENSOR AND SIGMA FACTOR ACTIVATOR FECR-RELATED"/>
    <property type="match status" value="1"/>
</dbReference>
<dbReference type="InterPro" id="IPR006860">
    <property type="entry name" value="FecR"/>
</dbReference>
<feature type="domain" description="Protein FecR C-terminal" evidence="3">
    <location>
        <begin position="250"/>
        <end position="318"/>
    </location>
</feature>
<proteinExistence type="predicted"/>